<dbReference type="AlphaFoldDB" id="A0A7J8WCF3"/>
<evidence type="ECO:0000256" key="2">
    <source>
        <dbReference type="ARBA" id="ARBA00009592"/>
    </source>
</evidence>
<evidence type="ECO:0000313" key="15">
    <source>
        <dbReference type="Proteomes" id="UP000593573"/>
    </source>
</evidence>
<keyword evidence="5 13" id="KW-0812">Transmembrane</keyword>
<dbReference type="SUPFAM" id="SSF52047">
    <property type="entry name" value="RNI-like"/>
    <property type="match status" value="1"/>
</dbReference>
<dbReference type="Proteomes" id="UP000593573">
    <property type="component" value="Unassembled WGS sequence"/>
</dbReference>
<dbReference type="InterPro" id="IPR003591">
    <property type="entry name" value="Leu-rich_rpt_typical-subtyp"/>
</dbReference>
<feature type="transmembrane region" description="Helical" evidence="13">
    <location>
        <begin position="45"/>
        <end position="66"/>
    </location>
</feature>
<dbReference type="OrthoDB" id="842184at2759"/>
<feature type="region of interest" description="Disordered" evidence="12">
    <location>
        <begin position="481"/>
        <end position="502"/>
    </location>
</feature>
<sequence>MKVLESLNLSTNNLASEIPKSMSSLIFSQCFGLIKQQLIWKNDEFFEPLCFFTGMAVGFLAGFWIVFGRRAHFHFHLCLALLFALFAKATNWLQVIQSHPSLLVLHFEKCDFAEVDPSSLVHFNSSNSLSVLHLIRLSTFHPSAFPLLLNISQNLVELDLSYSYFPSLIPDTFDNMPSLEGINLEGRIPKTLGNLCTLKELNLQENSLSGPLTFAVKNLSGCAKDSLEVLKLDFNHFNRSLPSFVPFSSLRELDVGYNQLRGHFEDNFGDFSKLNVLNLDENRFTGPLPDLSRLSSLRELSLRGNRFEGPLPLSIGKMSKLELLDVSNNSLHGVISEAYLSNLTKLQFLSLSFNALSFHPSSDWIPEFQLYFIGLSSCELGPQFPSVEQEYQRTLGLLKSIDLSSNILSGEIPQEIASLKGLITLNLSRNTLSGCIIREIGQLKAMESLDLSTNNLSGEISKSMSDLSFLRNPRLCRTPLKKCPGDELPKSPKNSNIENRSESGRGLFEPVVFETWIFSIGEEVRRLDQIEFVTQTLILKDKSAQCFPFDFERQKHKMLSIFLNMLVGVCLLI</sequence>
<name>A0A7J8WCF3_9ROSI</name>
<dbReference type="FunFam" id="3.80.10.10:FF:000383">
    <property type="entry name" value="Leucine-rich repeat receptor protein kinase EMS1"/>
    <property type="match status" value="1"/>
</dbReference>
<keyword evidence="8 13" id="KW-1133">Transmembrane helix</keyword>
<keyword evidence="11" id="KW-0325">Glycoprotein</keyword>
<evidence type="ECO:0000256" key="9">
    <source>
        <dbReference type="ARBA" id="ARBA00023136"/>
    </source>
</evidence>
<dbReference type="InterPro" id="IPR046956">
    <property type="entry name" value="RLP23-like"/>
</dbReference>
<comment type="subcellular location">
    <subcellularLocation>
        <location evidence="1">Cell membrane</location>
        <topology evidence="1">Single-pass type I membrane protein</topology>
    </subcellularLocation>
</comment>
<evidence type="ECO:0000256" key="10">
    <source>
        <dbReference type="ARBA" id="ARBA00023170"/>
    </source>
</evidence>
<feature type="transmembrane region" description="Helical" evidence="13">
    <location>
        <begin position="73"/>
        <end position="93"/>
    </location>
</feature>
<comment type="caution">
    <text evidence="14">The sequence shown here is derived from an EMBL/GenBank/DDBJ whole genome shotgun (WGS) entry which is preliminary data.</text>
</comment>
<evidence type="ECO:0000256" key="1">
    <source>
        <dbReference type="ARBA" id="ARBA00004251"/>
    </source>
</evidence>
<dbReference type="Gene3D" id="3.80.10.10">
    <property type="entry name" value="Ribonuclease Inhibitor"/>
    <property type="match status" value="1"/>
</dbReference>
<evidence type="ECO:0000256" key="6">
    <source>
        <dbReference type="ARBA" id="ARBA00022729"/>
    </source>
</evidence>
<evidence type="ECO:0000256" key="11">
    <source>
        <dbReference type="ARBA" id="ARBA00023180"/>
    </source>
</evidence>
<gene>
    <name evidence="14" type="ORF">Goklo_024303</name>
</gene>
<dbReference type="InterPro" id="IPR001611">
    <property type="entry name" value="Leu-rich_rpt"/>
</dbReference>
<dbReference type="FunFam" id="3.80.10.10:FF:000041">
    <property type="entry name" value="LRR receptor-like serine/threonine-protein kinase ERECTA"/>
    <property type="match status" value="1"/>
</dbReference>
<keyword evidence="15" id="KW-1185">Reference proteome</keyword>
<dbReference type="PANTHER" id="PTHR48063:SF101">
    <property type="entry name" value="LRR RECEPTOR-LIKE SERINE_THREONINE-PROTEIN KINASE FLS2"/>
    <property type="match status" value="1"/>
</dbReference>
<keyword evidence="6" id="KW-0732">Signal</keyword>
<evidence type="ECO:0000256" key="12">
    <source>
        <dbReference type="SAM" id="MobiDB-lite"/>
    </source>
</evidence>
<evidence type="ECO:0000256" key="4">
    <source>
        <dbReference type="ARBA" id="ARBA00022614"/>
    </source>
</evidence>
<evidence type="ECO:0000256" key="7">
    <source>
        <dbReference type="ARBA" id="ARBA00022737"/>
    </source>
</evidence>
<comment type="similarity">
    <text evidence="2">Belongs to the RLP family.</text>
</comment>
<dbReference type="Pfam" id="PF00560">
    <property type="entry name" value="LRR_1"/>
    <property type="match status" value="2"/>
</dbReference>
<protein>
    <submittedName>
        <fullName evidence="14">Uncharacterized protein</fullName>
    </submittedName>
</protein>
<dbReference type="SUPFAM" id="SSF52058">
    <property type="entry name" value="L domain-like"/>
    <property type="match status" value="1"/>
</dbReference>
<evidence type="ECO:0000256" key="3">
    <source>
        <dbReference type="ARBA" id="ARBA00022475"/>
    </source>
</evidence>
<proteinExistence type="inferred from homology"/>
<dbReference type="GO" id="GO:0005886">
    <property type="term" value="C:plasma membrane"/>
    <property type="evidence" value="ECO:0007669"/>
    <property type="project" value="UniProtKB-SubCell"/>
</dbReference>
<dbReference type="PANTHER" id="PTHR48063">
    <property type="entry name" value="LRR RECEPTOR-LIKE KINASE"/>
    <property type="match status" value="1"/>
</dbReference>
<organism evidence="14 15">
    <name type="scientific">Gossypium klotzschianum</name>
    <dbReference type="NCBI Taxonomy" id="34286"/>
    <lineage>
        <taxon>Eukaryota</taxon>
        <taxon>Viridiplantae</taxon>
        <taxon>Streptophyta</taxon>
        <taxon>Embryophyta</taxon>
        <taxon>Tracheophyta</taxon>
        <taxon>Spermatophyta</taxon>
        <taxon>Magnoliopsida</taxon>
        <taxon>eudicotyledons</taxon>
        <taxon>Gunneridae</taxon>
        <taxon>Pentapetalae</taxon>
        <taxon>rosids</taxon>
        <taxon>malvids</taxon>
        <taxon>Malvales</taxon>
        <taxon>Malvaceae</taxon>
        <taxon>Malvoideae</taxon>
        <taxon>Gossypium</taxon>
    </lineage>
</organism>
<dbReference type="EMBL" id="JABFAB010245635">
    <property type="protein sequence ID" value="MBA0672708.1"/>
    <property type="molecule type" value="Genomic_DNA"/>
</dbReference>
<evidence type="ECO:0000313" key="14">
    <source>
        <dbReference type="EMBL" id="MBA0672708.1"/>
    </source>
</evidence>
<accession>A0A7J8WCF3</accession>
<keyword evidence="10" id="KW-0675">Receptor</keyword>
<evidence type="ECO:0000256" key="8">
    <source>
        <dbReference type="ARBA" id="ARBA00022989"/>
    </source>
</evidence>
<dbReference type="SMART" id="SM00369">
    <property type="entry name" value="LRR_TYP"/>
    <property type="match status" value="6"/>
</dbReference>
<evidence type="ECO:0000256" key="5">
    <source>
        <dbReference type="ARBA" id="ARBA00022692"/>
    </source>
</evidence>
<keyword evidence="4" id="KW-0433">Leucine-rich repeat</keyword>
<dbReference type="Pfam" id="PF13855">
    <property type="entry name" value="LRR_8"/>
    <property type="match status" value="2"/>
</dbReference>
<evidence type="ECO:0000256" key="13">
    <source>
        <dbReference type="SAM" id="Phobius"/>
    </source>
</evidence>
<keyword evidence="7" id="KW-0677">Repeat</keyword>
<keyword evidence="3" id="KW-1003">Cell membrane</keyword>
<reference evidence="14 15" key="1">
    <citation type="journal article" date="2019" name="Genome Biol. Evol.">
        <title>Insights into the evolution of the New World diploid cottons (Gossypium, subgenus Houzingenia) based on genome sequencing.</title>
        <authorList>
            <person name="Grover C.E."/>
            <person name="Arick M.A. 2nd"/>
            <person name="Thrash A."/>
            <person name="Conover J.L."/>
            <person name="Sanders W.S."/>
            <person name="Peterson D.G."/>
            <person name="Frelichowski J.E."/>
            <person name="Scheffler J.A."/>
            <person name="Scheffler B.E."/>
            <person name="Wendel J.F."/>
        </authorList>
    </citation>
    <scope>NUCLEOTIDE SEQUENCE [LARGE SCALE GENOMIC DNA]</scope>
    <source>
        <strain evidence="14">57</strain>
        <tissue evidence="14">Leaf</tissue>
    </source>
</reference>
<keyword evidence="9 13" id="KW-0472">Membrane</keyword>
<dbReference type="InterPro" id="IPR032675">
    <property type="entry name" value="LRR_dom_sf"/>
</dbReference>